<name>A0A2T0VW27_9RHOB</name>
<evidence type="ECO:0000313" key="3">
    <source>
        <dbReference type="Proteomes" id="UP000238007"/>
    </source>
</evidence>
<proteinExistence type="predicted"/>
<keyword evidence="3" id="KW-1185">Reference proteome</keyword>
<feature type="region of interest" description="Disordered" evidence="1">
    <location>
        <begin position="11"/>
        <end position="35"/>
    </location>
</feature>
<sequence length="105" mass="12141">MHPPFYVVDHKVGPENHNDYSERTTKRRTQPQRLQISPVASSWPPVPFIPEVDTNPQLIRLPSGMLVAEKPRLQIVPAPQRSLRHVIGRWLIRIGQRMILENRPG</sequence>
<dbReference type="AlphaFoldDB" id="A0A2T0VW27"/>
<organism evidence="2 3">
    <name type="scientific">Yoonia maritima</name>
    <dbReference type="NCBI Taxonomy" id="1435347"/>
    <lineage>
        <taxon>Bacteria</taxon>
        <taxon>Pseudomonadati</taxon>
        <taxon>Pseudomonadota</taxon>
        <taxon>Alphaproteobacteria</taxon>
        <taxon>Rhodobacterales</taxon>
        <taxon>Paracoccaceae</taxon>
        <taxon>Yoonia</taxon>
    </lineage>
</organism>
<dbReference type="Proteomes" id="UP000238007">
    <property type="component" value="Unassembled WGS sequence"/>
</dbReference>
<accession>A0A2T0VW27</accession>
<evidence type="ECO:0000313" key="2">
    <source>
        <dbReference type="EMBL" id="PRY76015.1"/>
    </source>
</evidence>
<protein>
    <submittedName>
        <fullName evidence="2">Uncharacterized protein</fullName>
    </submittedName>
</protein>
<feature type="compositionally biased region" description="Basic and acidic residues" evidence="1">
    <location>
        <begin position="11"/>
        <end position="24"/>
    </location>
</feature>
<comment type="caution">
    <text evidence="2">The sequence shown here is derived from an EMBL/GenBank/DDBJ whole genome shotgun (WGS) entry which is preliminary data.</text>
</comment>
<reference evidence="2 3" key="1">
    <citation type="submission" date="2018-03" db="EMBL/GenBank/DDBJ databases">
        <title>Genomic Encyclopedia of Archaeal and Bacterial Type Strains, Phase II (KMG-II): from individual species to whole genera.</title>
        <authorList>
            <person name="Goeker M."/>
        </authorList>
    </citation>
    <scope>NUCLEOTIDE SEQUENCE [LARGE SCALE GENOMIC DNA]</scope>
    <source>
        <strain evidence="2 3">DSM 101533</strain>
    </source>
</reference>
<gene>
    <name evidence="2" type="ORF">CLV80_110101</name>
</gene>
<dbReference type="EMBL" id="PVTP01000010">
    <property type="protein sequence ID" value="PRY76015.1"/>
    <property type="molecule type" value="Genomic_DNA"/>
</dbReference>
<evidence type="ECO:0000256" key="1">
    <source>
        <dbReference type="SAM" id="MobiDB-lite"/>
    </source>
</evidence>